<dbReference type="GO" id="GO:0016887">
    <property type="term" value="F:ATP hydrolysis activity"/>
    <property type="evidence" value="ECO:0007669"/>
    <property type="project" value="InterPro"/>
</dbReference>
<dbReference type="GeneID" id="63702296"/>
<dbReference type="STRING" id="1388766.A0A017SDY3"/>
<protein>
    <recommendedName>
        <fullName evidence="1">ATPase AAA-type core domain-containing protein</fullName>
    </recommendedName>
</protein>
<dbReference type="InterPro" id="IPR027417">
    <property type="entry name" value="P-loop_NTPase"/>
</dbReference>
<gene>
    <name evidence="2" type="ORF">EURHEDRAFT_530955</name>
</gene>
<dbReference type="HOGENOM" id="CLU_004471_5_2_1"/>
<reference evidence="3" key="1">
    <citation type="journal article" date="2014" name="Nat. Commun.">
        <title>Genomic adaptations of the halophilic Dead Sea filamentous fungus Eurotium rubrum.</title>
        <authorList>
            <person name="Kis-Papo T."/>
            <person name="Weig A.R."/>
            <person name="Riley R."/>
            <person name="Persoh D."/>
            <person name="Salamov A."/>
            <person name="Sun H."/>
            <person name="Lipzen A."/>
            <person name="Wasser S.P."/>
            <person name="Rambold G."/>
            <person name="Grigoriev I.V."/>
            <person name="Nevo E."/>
        </authorList>
    </citation>
    <scope>NUCLEOTIDE SEQUENCE [LARGE SCALE GENOMIC DNA]</scope>
    <source>
        <strain evidence="3">CBS 135680</strain>
    </source>
</reference>
<keyword evidence="3" id="KW-1185">Reference proteome</keyword>
<accession>A0A017SDY3</accession>
<evidence type="ECO:0000313" key="2">
    <source>
        <dbReference type="EMBL" id="EYE95152.1"/>
    </source>
</evidence>
<dbReference type="SUPFAM" id="SSF52540">
    <property type="entry name" value="P-loop containing nucleoside triphosphate hydrolases"/>
    <property type="match status" value="1"/>
</dbReference>
<feature type="domain" description="ATPase AAA-type core" evidence="1">
    <location>
        <begin position="74"/>
        <end position="181"/>
    </location>
</feature>
<dbReference type="PANTHER" id="PTHR46411:SF3">
    <property type="entry name" value="AAA+ ATPASE DOMAIN-CONTAINING PROTEIN"/>
    <property type="match status" value="1"/>
</dbReference>
<dbReference type="GO" id="GO:0005524">
    <property type="term" value="F:ATP binding"/>
    <property type="evidence" value="ECO:0007669"/>
    <property type="project" value="InterPro"/>
</dbReference>
<dbReference type="PANTHER" id="PTHR46411">
    <property type="entry name" value="FAMILY ATPASE, PUTATIVE-RELATED"/>
    <property type="match status" value="1"/>
</dbReference>
<organism evidence="2 3">
    <name type="scientific">Aspergillus ruber (strain CBS 135680)</name>
    <dbReference type="NCBI Taxonomy" id="1388766"/>
    <lineage>
        <taxon>Eukaryota</taxon>
        <taxon>Fungi</taxon>
        <taxon>Dikarya</taxon>
        <taxon>Ascomycota</taxon>
        <taxon>Pezizomycotina</taxon>
        <taxon>Eurotiomycetes</taxon>
        <taxon>Eurotiomycetidae</taxon>
        <taxon>Eurotiales</taxon>
        <taxon>Aspergillaceae</taxon>
        <taxon>Aspergillus</taxon>
        <taxon>Aspergillus subgen. Aspergillus</taxon>
    </lineage>
</organism>
<sequence>MYPSGEPQSALYASTGSICQVHIKWNARAFDSLVLPHTQQDLKQLILAFADAHSEHLDSFDDIIQGKGHGIIMLPSGPPGVGKTPTTESVAEVTKVPLYVLSAGDLGTSPSKVENSLKDILSIGPRWNAVFLLDEADVSMEARNTTDLGRNELVSIFLRMLEYYEEFLFLTSNRAENIDPAF</sequence>
<dbReference type="OrthoDB" id="10042665at2759"/>
<dbReference type="InterPro" id="IPR003959">
    <property type="entry name" value="ATPase_AAA_core"/>
</dbReference>
<evidence type="ECO:0000313" key="3">
    <source>
        <dbReference type="Proteomes" id="UP000019804"/>
    </source>
</evidence>
<dbReference type="AlphaFoldDB" id="A0A017SDY3"/>
<dbReference type="RefSeq" id="XP_040638840.1">
    <property type="nucleotide sequence ID" value="XM_040787172.1"/>
</dbReference>
<dbReference type="Pfam" id="PF00004">
    <property type="entry name" value="AAA"/>
    <property type="match status" value="1"/>
</dbReference>
<dbReference type="EMBL" id="KK088423">
    <property type="protein sequence ID" value="EYE95152.1"/>
    <property type="molecule type" value="Genomic_DNA"/>
</dbReference>
<evidence type="ECO:0000259" key="1">
    <source>
        <dbReference type="Pfam" id="PF00004"/>
    </source>
</evidence>
<dbReference type="Proteomes" id="UP000019804">
    <property type="component" value="Unassembled WGS sequence"/>
</dbReference>
<proteinExistence type="predicted"/>
<dbReference type="Gene3D" id="3.40.50.300">
    <property type="entry name" value="P-loop containing nucleotide triphosphate hydrolases"/>
    <property type="match status" value="1"/>
</dbReference>
<name>A0A017SDY3_ASPRC</name>